<sequence>MKRRTFLAALAAATMLQVGVAGSALADDAKPLEGQDLSVLLPPWGTFPKEMTDQFEAETGINLSSQTLGWDEIHTKVVTSMIANTAPASATEVDWSWVGQFGAAGWYSPLNDDFSEDVIKDVPTSKIFNFDGKLLAVPYNNDFRVLIYNKTQLEKAGIKQAPATPDDLLKAAKAIKDANLADYPIGLPLSATEGTSTAWYLLTKAFGGDLFDKDFKPQFLDPQSGGYKALSFEIQALKDGLIDPSATGLKDVDVQELFKSGKVSFDIAGWAGNLSVYSDPSKSQVADDVAAALMPSVNGKTRTIGLPEAIGVPVSAENHDAAVAFIKWMLKPETQMNSYNALGNLPPRLSVLKQLEEQGKLKDGKVLLEQAASVEPLFADGTPGWYPEFSSAVSTAINQAAKDQISVEDALAQIADAAETASQQ</sequence>
<keyword evidence="6" id="KW-1185">Reference proteome</keyword>
<evidence type="ECO:0000256" key="1">
    <source>
        <dbReference type="ARBA" id="ARBA00004418"/>
    </source>
</evidence>
<feature type="signal peptide" evidence="3">
    <location>
        <begin position="1"/>
        <end position="26"/>
    </location>
</feature>
<proteinExistence type="inferred from homology"/>
<dbReference type="Proteomes" id="UP000233597">
    <property type="component" value="Unassembled WGS sequence"/>
</dbReference>
<evidence type="ECO:0000313" key="4">
    <source>
        <dbReference type="EMBL" id="AUG55144.1"/>
    </source>
</evidence>
<dbReference type="Proteomes" id="UP000233458">
    <property type="component" value="Chromosome"/>
</dbReference>
<dbReference type="AlphaFoldDB" id="A0A2N3KX72"/>
<dbReference type="KEGG" id="thac:CSC3H3_14960"/>
<dbReference type="OrthoDB" id="9808332at2"/>
<dbReference type="Pfam" id="PF01547">
    <property type="entry name" value="SBP_bac_1"/>
    <property type="match status" value="1"/>
</dbReference>
<feature type="chain" id="PRO_5014671889" evidence="3">
    <location>
        <begin position="27"/>
        <end position="424"/>
    </location>
</feature>
<reference evidence="4 6" key="2">
    <citation type="submission" date="2017-10" db="EMBL/GenBank/DDBJ databases">
        <title>Biodiversity and function of Thalassospira species in the particle-attached aromatic-hydrocarbon-degrading consortia from the surface seawater of the China South Sea.</title>
        <authorList>
            <person name="Dong C."/>
            <person name="Liu R."/>
            <person name="Shao Z."/>
        </authorList>
    </citation>
    <scope>NUCLEOTIDE SEQUENCE [LARGE SCALE GENOMIC DNA]</scope>
    <source>
        <strain evidence="4 6">CSC3H3</strain>
    </source>
</reference>
<dbReference type="RefSeq" id="WP_101264851.1">
    <property type="nucleotide sequence ID" value="NZ_CP024199.1"/>
</dbReference>
<keyword evidence="3" id="KW-0732">Signal</keyword>
<evidence type="ECO:0000256" key="3">
    <source>
        <dbReference type="SAM" id="SignalP"/>
    </source>
</evidence>
<dbReference type="PANTHER" id="PTHR43649:SF12">
    <property type="entry name" value="DIACETYLCHITOBIOSE BINDING PROTEIN DASA"/>
    <property type="match status" value="1"/>
</dbReference>
<comment type="similarity">
    <text evidence="2">Belongs to the bacterial solute-binding protein 1 family.</text>
</comment>
<dbReference type="CDD" id="cd13585">
    <property type="entry name" value="PBP2_TMBP_like"/>
    <property type="match status" value="1"/>
</dbReference>
<dbReference type="SUPFAM" id="SSF53850">
    <property type="entry name" value="Periplasmic binding protein-like II"/>
    <property type="match status" value="1"/>
</dbReference>
<evidence type="ECO:0000313" key="5">
    <source>
        <dbReference type="EMBL" id="PKR55179.1"/>
    </source>
</evidence>
<dbReference type="EMBL" id="NWTK01000003">
    <property type="protein sequence ID" value="PKR55179.1"/>
    <property type="molecule type" value="Genomic_DNA"/>
</dbReference>
<organism evidence="5 7">
    <name type="scientific">Thalassospira marina</name>
    <dbReference type="NCBI Taxonomy" id="2048283"/>
    <lineage>
        <taxon>Bacteria</taxon>
        <taxon>Pseudomonadati</taxon>
        <taxon>Pseudomonadota</taxon>
        <taxon>Alphaproteobacteria</taxon>
        <taxon>Rhodospirillales</taxon>
        <taxon>Thalassospiraceae</taxon>
        <taxon>Thalassospira</taxon>
    </lineage>
</organism>
<evidence type="ECO:0000313" key="6">
    <source>
        <dbReference type="Proteomes" id="UP000233458"/>
    </source>
</evidence>
<dbReference type="InterPro" id="IPR006059">
    <property type="entry name" value="SBP"/>
</dbReference>
<evidence type="ECO:0000256" key="2">
    <source>
        <dbReference type="ARBA" id="ARBA00008520"/>
    </source>
</evidence>
<name>A0A2N3KX72_9PROT</name>
<protein>
    <submittedName>
        <fullName evidence="5">ABC transporter substrate-binding protein</fullName>
    </submittedName>
</protein>
<reference evidence="5 7" key="1">
    <citation type="submission" date="2017-09" db="EMBL/GenBank/DDBJ databases">
        <title>Biodiversity and function of Thalassospira species in the particle-attached aromatic-hydrocarbon-degrading consortia from the surface seawater of the South China Sea.</title>
        <authorList>
            <person name="Dong C."/>
            <person name="Liu R."/>
            <person name="Shao Z."/>
        </authorList>
    </citation>
    <scope>NUCLEOTIDE SEQUENCE [LARGE SCALE GENOMIC DNA]</scope>
    <source>
        <strain evidence="5 7">CSC1P2</strain>
    </source>
</reference>
<dbReference type="EMBL" id="CP024199">
    <property type="protein sequence ID" value="AUG55144.1"/>
    <property type="molecule type" value="Genomic_DNA"/>
</dbReference>
<accession>A0A2N3KX72</accession>
<dbReference type="InterPro" id="IPR050490">
    <property type="entry name" value="Bact_solute-bd_prot1"/>
</dbReference>
<dbReference type="PANTHER" id="PTHR43649">
    <property type="entry name" value="ARABINOSE-BINDING PROTEIN-RELATED"/>
    <property type="match status" value="1"/>
</dbReference>
<dbReference type="GO" id="GO:0042597">
    <property type="term" value="C:periplasmic space"/>
    <property type="evidence" value="ECO:0007669"/>
    <property type="project" value="UniProtKB-SubCell"/>
</dbReference>
<gene>
    <name evidence="5" type="ORF">COO20_06380</name>
    <name evidence="4" type="ORF">CSC3H3_14960</name>
</gene>
<dbReference type="Gene3D" id="3.40.190.10">
    <property type="entry name" value="Periplasmic binding protein-like II"/>
    <property type="match status" value="2"/>
</dbReference>
<evidence type="ECO:0000313" key="7">
    <source>
        <dbReference type="Proteomes" id="UP000233597"/>
    </source>
</evidence>
<comment type="subcellular location">
    <subcellularLocation>
        <location evidence="1">Periplasm</location>
    </subcellularLocation>
</comment>